<evidence type="ECO:0000256" key="3">
    <source>
        <dbReference type="ARBA" id="ARBA00012560"/>
    </source>
</evidence>
<keyword evidence="7 10" id="KW-0119">Carbohydrate metabolism</keyword>
<evidence type="ECO:0000256" key="5">
    <source>
        <dbReference type="ARBA" id="ARBA00022676"/>
    </source>
</evidence>
<comment type="catalytic activity">
    <reaction evidence="1 10">
        <text>Transfers a segment of a (1-&gt;4)-alpha-D-glucan to a new position in an acceptor, which may be glucose or a (1-&gt;4)-alpha-D-glucan.</text>
        <dbReference type="EC" id="2.4.1.25"/>
    </reaction>
</comment>
<sequence length="689" mass="74227">MSDALYRLAQEAGLSLDWVDADGNPQRLQEATLRPLLGALGHMADSDAQAAESLATLLAQRREAGMPPLLTVDQGQPLDLSRWLAPDSAFSLIFANGETHTGTLSALAQLPACHSCGYQRLEIAGQMVTLAVAPPACPSVAELCAPARRLAWGLSAQLYGLRRPGDGGLGDTAALAELVRSAASKGADALAISPTHAMYGSDNQIFSPYSPSSRLFSNVLHAAPAQVLGQAAVDAALARAGLEDEWQRLSDLDLVDWPGVSAARQALLRQLHLDFAQAAAPLRDDFAAFCAEGGEALLLHCRFETLRTALLSQGLPGDWQAWPTLYQAPDHTALAQLLAPLSEQVELQAFGQWLVARCMDQVQATARQAGMHIGLIADLAVGADPAGSQAWSRQEEFLSGVTVGAPPDILNRSGQSWGVSAFSPEGLVRHGYRAFIEMLRANMAHAGGIRIDHIMGLQRLWVIPRGAGSQDGGYLNYPLDDLLRLVSLEASRHNALVIGEDLGTVPEGLRERLAQRGILGMRVLLFEQQHGRFIAPADWPRDALATTTTHDLPSISGWYTGEDIHWRERAGHRDAEHTAGDLSLRRREAHALREALEAHSGRALDEPEALLDAAMGYVGQTPAPLVLLPLEDAMASDQQPNLPGPGDLHPNWRRRWAVDAGAMLDMPRVNHRLYGLAQARRSAQDSSHD</sequence>
<evidence type="ECO:0000256" key="10">
    <source>
        <dbReference type="RuleBase" id="RU361207"/>
    </source>
</evidence>
<dbReference type="Proteomes" id="UP000198512">
    <property type="component" value="Unassembled WGS sequence"/>
</dbReference>
<reference evidence="11 12" key="1">
    <citation type="submission" date="2016-10" db="EMBL/GenBank/DDBJ databases">
        <authorList>
            <person name="Varghese N."/>
            <person name="Submissions S."/>
        </authorList>
    </citation>
    <scope>NUCLEOTIDE SEQUENCE [LARGE SCALE GENOMIC DNA]</scope>
    <source>
        <strain evidence="11 12">CIP 109853</strain>
    </source>
</reference>
<comment type="similarity">
    <text evidence="2 10">Belongs to the disproportionating enzyme family.</text>
</comment>
<keyword evidence="5 10" id="KW-0328">Glycosyltransferase</keyword>
<dbReference type="NCBIfam" id="TIGR00217">
    <property type="entry name" value="malQ"/>
    <property type="match status" value="1"/>
</dbReference>
<dbReference type="InterPro" id="IPR017853">
    <property type="entry name" value="GH"/>
</dbReference>
<keyword evidence="12" id="KW-1185">Reference proteome</keyword>
<evidence type="ECO:0000256" key="7">
    <source>
        <dbReference type="ARBA" id="ARBA00023277"/>
    </source>
</evidence>
<evidence type="ECO:0000256" key="8">
    <source>
        <dbReference type="ARBA" id="ARBA00031423"/>
    </source>
</evidence>
<dbReference type="Gene3D" id="3.20.20.80">
    <property type="entry name" value="Glycosidases"/>
    <property type="match status" value="1"/>
</dbReference>
<evidence type="ECO:0000256" key="4">
    <source>
        <dbReference type="ARBA" id="ARBA00020295"/>
    </source>
</evidence>
<gene>
    <name evidence="11" type="ORF">SAMN05216600_109139</name>
</gene>
<protein>
    <recommendedName>
        <fullName evidence="4 10">4-alpha-glucanotransferase</fullName>
        <ecNumber evidence="3 10">2.4.1.25</ecNumber>
    </recommendedName>
    <alternativeName>
        <fullName evidence="8 10">Amylomaltase</fullName>
    </alternativeName>
    <alternativeName>
        <fullName evidence="9 10">Disproportionating enzyme</fullName>
    </alternativeName>
</protein>
<organism evidence="11 12">
    <name type="scientific">Pseudomonas cuatrocienegasensis</name>
    <dbReference type="NCBI Taxonomy" id="543360"/>
    <lineage>
        <taxon>Bacteria</taxon>
        <taxon>Pseudomonadati</taxon>
        <taxon>Pseudomonadota</taxon>
        <taxon>Gammaproteobacteria</taxon>
        <taxon>Pseudomonadales</taxon>
        <taxon>Pseudomonadaceae</taxon>
        <taxon>Pseudomonas</taxon>
    </lineage>
</organism>
<evidence type="ECO:0000256" key="9">
    <source>
        <dbReference type="ARBA" id="ARBA00031501"/>
    </source>
</evidence>
<dbReference type="RefSeq" id="WP_069517214.1">
    <property type="nucleotide sequence ID" value="NZ_FOFP01000009.1"/>
</dbReference>
<keyword evidence="6 10" id="KW-0808">Transferase</keyword>
<evidence type="ECO:0000256" key="6">
    <source>
        <dbReference type="ARBA" id="ARBA00022679"/>
    </source>
</evidence>
<dbReference type="SUPFAM" id="SSF51445">
    <property type="entry name" value="(Trans)glycosidases"/>
    <property type="match status" value="1"/>
</dbReference>
<evidence type="ECO:0000256" key="1">
    <source>
        <dbReference type="ARBA" id="ARBA00000439"/>
    </source>
</evidence>
<evidence type="ECO:0000313" key="11">
    <source>
        <dbReference type="EMBL" id="SEQ75531.1"/>
    </source>
</evidence>
<dbReference type="PANTHER" id="PTHR32438">
    <property type="entry name" value="4-ALPHA-GLUCANOTRANSFERASE DPE1, CHLOROPLASTIC/AMYLOPLASTIC"/>
    <property type="match status" value="1"/>
</dbReference>
<proteinExistence type="inferred from homology"/>
<dbReference type="EC" id="2.4.1.25" evidence="3 10"/>
<evidence type="ECO:0000256" key="2">
    <source>
        <dbReference type="ARBA" id="ARBA00005684"/>
    </source>
</evidence>
<dbReference type="Pfam" id="PF02446">
    <property type="entry name" value="Glyco_hydro_77"/>
    <property type="match status" value="1"/>
</dbReference>
<dbReference type="PANTHER" id="PTHR32438:SF5">
    <property type="entry name" value="4-ALPHA-GLUCANOTRANSFERASE DPE1, CHLOROPLASTIC_AMYLOPLASTIC"/>
    <property type="match status" value="1"/>
</dbReference>
<dbReference type="InterPro" id="IPR003385">
    <property type="entry name" value="Glyco_hydro_77"/>
</dbReference>
<dbReference type="EMBL" id="FOFP01000009">
    <property type="protein sequence ID" value="SEQ75531.1"/>
    <property type="molecule type" value="Genomic_DNA"/>
</dbReference>
<accession>A0ABY1BFW3</accession>
<evidence type="ECO:0000313" key="12">
    <source>
        <dbReference type="Proteomes" id="UP000198512"/>
    </source>
</evidence>
<name>A0ABY1BFW3_9PSED</name>
<comment type="caution">
    <text evidence="11">The sequence shown here is derived from an EMBL/GenBank/DDBJ whole genome shotgun (WGS) entry which is preliminary data.</text>
</comment>